<keyword evidence="3" id="KW-0560">Oxidoreductase</keyword>
<dbReference type="GO" id="GO:0046872">
    <property type="term" value="F:metal ion binding"/>
    <property type="evidence" value="ECO:0007669"/>
    <property type="project" value="UniProtKB-KW"/>
</dbReference>
<dbReference type="EMBL" id="JAZBJZ010000005">
    <property type="protein sequence ID" value="MEE3715603.1"/>
    <property type="molecule type" value="Genomic_DNA"/>
</dbReference>
<keyword evidence="4 5" id="KW-0408">Iron</keyword>
<dbReference type="InterPro" id="IPR011048">
    <property type="entry name" value="Haem_d1_sf"/>
</dbReference>
<proteinExistence type="inferred from homology"/>
<evidence type="ECO:0000256" key="1">
    <source>
        <dbReference type="ARBA" id="ARBA00006787"/>
    </source>
</evidence>
<evidence type="ECO:0000313" key="6">
    <source>
        <dbReference type="EMBL" id="MEE3715603.1"/>
    </source>
</evidence>
<evidence type="ECO:0000256" key="4">
    <source>
        <dbReference type="ARBA" id="ARBA00023004"/>
    </source>
</evidence>
<dbReference type="PANTHER" id="PTHR10543:SF89">
    <property type="entry name" value="CAROTENOID 9,10(9',10')-CLEAVAGE DIOXYGENASE 1"/>
    <property type="match status" value="1"/>
</dbReference>
<dbReference type="Pfam" id="PF03055">
    <property type="entry name" value="RPE65"/>
    <property type="match status" value="1"/>
</dbReference>
<evidence type="ECO:0000256" key="5">
    <source>
        <dbReference type="PIRSR" id="PIRSR604294-1"/>
    </source>
</evidence>
<dbReference type="GO" id="GO:0016121">
    <property type="term" value="P:carotene catabolic process"/>
    <property type="evidence" value="ECO:0007669"/>
    <property type="project" value="TreeGrafter"/>
</dbReference>
<dbReference type="Proteomes" id="UP001333818">
    <property type="component" value="Unassembled WGS sequence"/>
</dbReference>
<sequence length="481" mass="53635">MVQATSPSFTREDWQKGYQSLRTEQSYWIDEIEGEIPSELQGTLFRNGPGLLDVNGQAYGHPFDGDGMICAIAFTQGKAHFANSFVKTPEFLAEQKEGRILYRGVFGTQKPGGWWQNLFDLKLKNIANTNVIYHGKRLLALWEASLPYRLDPKTLDTLGVETFNGTLAAGKAFTAHPRLDPETGDLWAFGVEAGPKSTITIYKIDPQGELTESCSQKVSGFCFLHDFAYTPNYRIFLQNPVAFNTLPFILGLKTAGACIDLKPNTPTKILLFDRSGKLTTLETDPGFVFHHCNAFEQGDEIILDSVCYQDYPKLEPNVDYKNVNFDTVVPGKLCRYRIDLRTGSVSREILLDRSCEFPTIHPRCVGQPYRYAYIGAIAQPTGNAPLQAILKIDLATGKQEAHSFAPRGFIGEPVFVPRNASTTSVEDDGWIITLIFNAERDRSDVVILDAQNIAAAPVATLHLKHHVPYGLHGNFTPEIWH</sequence>
<reference evidence="6" key="1">
    <citation type="submission" date="2024-01" db="EMBL/GenBank/DDBJ databases">
        <title>Bank of Algae and Cyanobacteria of the Azores (BACA) strain genomes.</title>
        <authorList>
            <person name="Luz R."/>
            <person name="Cordeiro R."/>
            <person name="Fonseca A."/>
            <person name="Goncalves V."/>
        </authorList>
    </citation>
    <scope>NUCLEOTIDE SEQUENCE</scope>
    <source>
        <strain evidence="6">BACA0141</strain>
    </source>
</reference>
<organism evidence="6 7">
    <name type="scientific">Tumidithrix elongata BACA0141</name>
    <dbReference type="NCBI Taxonomy" id="2716417"/>
    <lineage>
        <taxon>Bacteria</taxon>
        <taxon>Bacillati</taxon>
        <taxon>Cyanobacteriota</taxon>
        <taxon>Cyanophyceae</taxon>
        <taxon>Pseudanabaenales</taxon>
        <taxon>Pseudanabaenaceae</taxon>
        <taxon>Tumidithrix</taxon>
        <taxon>Tumidithrix elongata</taxon>
    </lineage>
</organism>
<name>A0AAW9PYN2_9CYAN</name>
<feature type="binding site" evidence="5">
    <location>
        <position position="472"/>
    </location>
    <ligand>
        <name>Fe cation</name>
        <dbReference type="ChEBI" id="CHEBI:24875"/>
        <note>catalytic</note>
    </ligand>
</feature>
<dbReference type="GO" id="GO:0010436">
    <property type="term" value="F:carotenoid dioxygenase activity"/>
    <property type="evidence" value="ECO:0007669"/>
    <property type="project" value="TreeGrafter"/>
</dbReference>
<feature type="binding site" evidence="5">
    <location>
        <position position="225"/>
    </location>
    <ligand>
        <name>Fe cation</name>
        <dbReference type="ChEBI" id="CHEBI:24875"/>
        <note>catalytic</note>
    </ligand>
</feature>
<dbReference type="AlphaFoldDB" id="A0AAW9PYN2"/>
<evidence type="ECO:0000313" key="7">
    <source>
        <dbReference type="Proteomes" id="UP001333818"/>
    </source>
</evidence>
<dbReference type="PANTHER" id="PTHR10543">
    <property type="entry name" value="BETA-CAROTENE DIOXYGENASE"/>
    <property type="match status" value="1"/>
</dbReference>
<comment type="similarity">
    <text evidence="1">Belongs to the carotenoid oxygenase family.</text>
</comment>
<comment type="cofactor">
    <cofactor evidence="5">
        <name>Fe(2+)</name>
        <dbReference type="ChEBI" id="CHEBI:29033"/>
    </cofactor>
    <text evidence="5">Binds 1 Fe(2+) ion per subunit.</text>
</comment>
<dbReference type="SUPFAM" id="SSF51004">
    <property type="entry name" value="C-terminal (heme d1) domain of cytochrome cd1-nitrite reductase"/>
    <property type="match status" value="1"/>
</dbReference>
<keyword evidence="2 5" id="KW-0479">Metal-binding</keyword>
<feature type="binding site" evidence="5">
    <location>
        <position position="176"/>
    </location>
    <ligand>
        <name>Fe cation</name>
        <dbReference type="ChEBI" id="CHEBI:24875"/>
        <note>catalytic</note>
    </ligand>
</feature>
<dbReference type="RefSeq" id="WP_330482027.1">
    <property type="nucleotide sequence ID" value="NZ_JAZBJZ010000005.1"/>
</dbReference>
<feature type="binding site" evidence="5">
    <location>
        <position position="290"/>
    </location>
    <ligand>
        <name>Fe cation</name>
        <dbReference type="ChEBI" id="CHEBI:24875"/>
        <note>catalytic</note>
    </ligand>
</feature>
<gene>
    <name evidence="6" type="ORF">V2H45_02460</name>
</gene>
<evidence type="ECO:0000256" key="2">
    <source>
        <dbReference type="ARBA" id="ARBA00022723"/>
    </source>
</evidence>
<evidence type="ECO:0000256" key="3">
    <source>
        <dbReference type="ARBA" id="ARBA00023002"/>
    </source>
</evidence>
<comment type="caution">
    <text evidence="6">The sequence shown here is derived from an EMBL/GenBank/DDBJ whole genome shotgun (WGS) entry which is preliminary data.</text>
</comment>
<dbReference type="InterPro" id="IPR004294">
    <property type="entry name" value="Carotenoid_Oase"/>
</dbReference>
<protein>
    <submittedName>
        <fullName evidence="6">Carotenoid oxygenase family protein</fullName>
    </submittedName>
</protein>
<keyword evidence="7" id="KW-1185">Reference proteome</keyword>
<accession>A0AAW9PYN2</accession>